<dbReference type="PROSITE" id="PS50863">
    <property type="entry name" value="B3"/>
    <property type="match status" value="1"/>
</dbReference>
<keyword evidence="2" id="KW-0805">Transcription regulation</keyword>
<dbReference type="Proteomes" id="UP001630127">
    <property type="component" value="Unassembled WGS sequence"/>
</dbReference>
<dbReference type="SUPFAM" id="SSF101936">
    <property type="entry name" value="DNA-binding pseudobarrel domain"/>
    <property type="match status" value="1"/>
</dbReference>
<organism evidence="8 9">
    <name type="scientific">Cinchona calisaya</name>
    <dbReference type="NCBI Taxonomy" id="153742"/>
    <lineage>
        <taxon>Eukaryota</taxon>
        <taxon>Viridiplantae</taxon>
        <taxon>Streptophyta</taxon>
        <taxon>Embryophyta</taxon>
        <taxon>Tracheophyta</taxon>
        <taxon>Spermatophyta</taxon>
        <taxon>Magnoliopsida</taxon>
        <taxon>eudicotyledons</taxon>
        <taxon>Gunneridae</taxon>
        <taxon>Pentapetalae</taxon>
        <taxon>asterids</taxon>
        <taxon>lamiids</taxon>
        <taxon>Gentianales</taxon>
        <taxon>Rubiaceae</taxon>
        <taxon>Cinchonoideae</taxon>
        <taxon>Cinchoneae</taxon>
        <taxon>Cinchona</taxon>
    </lineage>
</organism>
<dbReference type="InterPro" id="IPR015300">
    <property type="entry name" value="DNA-bd_pseudobarrel_sf"/>
</dbReference>
<dbReference type="GO" id="GO:0005634">
    <property type="term" value="C:nucleus"/>
    <property type="evidence" value="ECO:0007669"/>
    <property type="project" value="UniProtKB-SubCell"/>
</dbReference>
<dbReference type="Gene3D" id="6.10.140.1430">
    <property type="match status" value="1"/>
</dbReference>
<feature type="domain" description="TF-B3" evidence="7">
    <location>
        <begin position="778"/>
        <end position="880"/>
    </location>
</feature>
<dbReference type="GO" id="GO:0003677">
    <property type="term" value="F:DNA binding"/>
    <property type="evidence" value="ECO:0007669"/>
    <property type="project" value="UniProtKB-KW"/>
</dbReference>
<protein>
    <recommendedName>
        <fullName evidence="7">TF-B3 domain-containing protein</fullName>
    </recommendedName>
</protein>
<evidence type="ECO:0000256" key="1">
    <source>
        <dbReference type="ARBA" id="ARBA00004123"/>
    </source>
</evidence>
<reference evidence="8 9" key="1">
    <citation type="submission" date="2024-11" db="EMBL/GenBank/DDBJ databases">
        <title>A near-complete genome assembly of Cinchona calisaya.</title>
        <authorList>
            <person name="Lian D.C."/>
            <person name="Zhao X.W."/>
            <person name="Wei L."/>
        </authorList>
    </citation>
    <scope>NUCLEOTIDE SEQUENCE [LARGE SCALE GENOMIC DNA]</scope>
    <source>
        <tissue evidence="8">Nenye</tissue>
    </source>
</reference>
<comment type="subcellular location">
    <subcellularLocation>
        <location evidence="1">Nucleus</location>
    </subcellularLocation>
</comment>
<name>A0ABD3AJ08_9GENT</name>
<dbReference type="Pfam" id="PF02362">
    <property type="entry name" value="B3"/>
    <property type="match status" value="1"/>
</dbReference>
<dbReference type="Gene3D" id="2.40.330.10">
    <property type="entry name" value="DNA-binding pseudobarrel domain"/>
    <property type="match status" value="1"/>
</dbReference>
<feature type="region of interest" description="Disordered" evidence="6">
    <location>
        <begin position="883"/>
        <end position="916"/>
    </location>
</feature>
<dbReference type="InterPro" id="IPR003340">
    <property type="entry name" value="B3_DNA-bd"/>
</dbReference>
<accession>A0ABD3AJ08</accession>
<dbReference type="CDD" id="cd10015">
    <property type="entry name" value="BfiI_C_EcoRII_N_B3"/>
    <property type="match status" value="1"/>
</dbReference>
<feature type="compositionally biased region" description="Low complexity" evidence="6">
    <location>
        <begin position="276"/>
        <end position="289"/>
    </location>
</feature>
<dbReference type="SMART" id="SM01019">
    <property type="entry name" value="B3"/>
    <property type="match status" value="1"/>
</dbReference>
<dbReference type="EMBL" id="JBJUIK010000004">
    <property type="protein sequence ID" value="KAL3531145.1"/>
    <property type="molecule type" value="Genomic_DNA"/>
</dbReference>
<evidence type="ECO:0000256" key="3">
    <source>
        <dbReference type="ARBA" id="ARBA00023125"/>
    </source>
</evidence>
<dbReference type="FunFam" id="2.40.330.10:FF:000003">
    <property type="entry name" value="B3 domain-containing transcription factor FUS3"/>
    <property type="match status" value="1"/>
</dbReference>
<sequence length="916" mass="100917">MASMALTTTLSRFQSSRATIVRSPWSTRIFVGQVAPKPFQATSRHGTTAAYDQAANAARQGADAAKKAGQEIKHETLSDADDMIQKTKNVAGKVADASKDMTDKAKQTAQDAWGSVKDTTQKIKETVAGKAEETKEFVKENIEKVIFYLIEAADNDEVVLKTEKQLGLICFVFAEDNGEEGLKDMDVVMDSPIFPTPFVVDDIKQEQIISNVGASESGGGGREIWFEEDEQNNNLLDDVNDPSSMFYSDFPPLPDFPCMSSSSSSSSTPVPTKAVAASSSSSSSSSASSSSATSWAVFKTSELADDYYNSERNKNQFNEVAASAAVAALSSTASMEIFPPPDHDGNRDIDCINIMENFGYMDLLDNSDIWDPSSIFESENPPQEFQEKKPMAQNEDIQENQPKEQGNDGNDQLYFLQGNSELAVIFLEWLKQNKDYISAEDMRNIKLRRSTIECASKRLGSTKEGKKQLLKLILEWVEQYQLQKKRTAAADSPYQYQEQPGGETVHPNPNPNTDLNCNPVPPWEPNACFSPPPPWVPPPLPPGSGGAPLVAVPSVAFPPTVVGGYVCDPYSSVAPAVPAPNQTINGNLYPPSGYQPMDCPQSWNAPAPFGMAAQYNPFPDNSNLPVSGAQALYGNPYPCQVFDGSGERLVRLGSSATKEARKKRMARQRRISLHQYRHHNHHNQPQNLMTEQHARTTVGEDCTPSPTNPAGSWIYWSPAAAPPPASAMAPLVSPVEVSRAPTTQPVDRGHMQPQNHQRQAPSERKQGCKTEKNLKFLLQKVLKQSDVGNLGRIVLPKKEAETHLPELESRDGIPIAMEDIGTSNVWNMRYRFWPNNKSRMYLLENTGDFVRVNGLQEGDFIVIYSDTKCGKYLIRGVKVRQPGTKSEVKKPARRNQRNLPQAPTSFSLASFKHSVQ</sequence>
<feature type="region of interest" description="Disordered" evidence="6">
    <location>
        <begin position="739"/>
        <end position="768"/>
    </location>
</feature>
<feature type="compositionally biased region" description="Polar residues" evidence="6">
    <location>
        <begin position="897"/>
        <end position="908"/>
    </location>
</feature>
<keyword evidence="4" id="KW-0804">Transcription</keyword>
<proteinExistence type="predicted"/>
<dbReference type="PANTHER" id="PTHR31140:SF81">
    <property type="entry name" value="B3 DOMAIN-CONTAINING TRANSCRIPTION FACTOR ABI3"/>
    <property type="match status" value="1"/>
</dbReference>
<evidence type="ECO:0000259" key="7">
    <source>
        <dbReference type="PROSITE" id="PS50863"/>
    </source>
</evidence>
<keyword evidence="9" id="KW-1185">Reference proteome</keyword>
<keyword evidence="3" id="KW-0238">DNA-binding</keyword>
<dbReference type="InterPro" id="IPR044800">
    <property type="entry name" value="LEC2-like"/>
</dbReference>
<comment type="caution">
    <text evidence="8">The sequence shown here is derived from an EMBL/GenBank/DDBJ whole genome shotgun (WGS) entry which is preliminary data.</text>
</comment>
<evidence type="ECO:0000313" key="9">
    <source>
        <dbReference type="Proteomes" id="UP001630127"/>
    </source>
</evidence>
<dbReference type="PANTHER" id="PTHR31140">
    <property type="entry name" value="B3 DOMAIN-CONTAINING TRANSCRIPTION FACTOR ABI3"/>
    <property type="match status" value="1"/>
</dbReference>
<evidence type="ECO:0000256" key="4">
    <source>
        <dbReference type="ARBA" id="ARBA00023163"/>
    </source>
</evidence>
<gene>
    <name evidence="8" type="ORF">ACH5RR_010467</name>
</gene>
<evidence type="ECO:0000256" key="5">
    <source>
        <dbReference type="ARBA" id="ARBA00023242"/>
    </source>
</evidence>
<dbReference type="AlphaFoldDB" id="A0ABD3AJ08"/>
<feature type="region of interest" description="Disordered" evidence="6">
    <location>
        <begin position="372"/>
        <end position="412"/>
    </location>
</feature>
<evidence type="ECO:0000256" key="2">
    <source>
        <dbReference type="ARBA" id="ARBA00023015"/>
    </source>
</evidence>
<keyword evidence="5" id="KW-0539">Nucleus</keyword>
<feature type="region of interest" description="Disordered" evidence="6">
    <location>
        <begin position="259"/>
        <end position="289"/>
    </location>
</feature>
<evidence type="ECO:0000313" key="8">
    <source>
        <dbReference type="EMBL" id="KAL3531145.1"/>
    </source>
</evidence>
<evidence type="ECO:0000256" key="6">
    <source>
        <dbReference type="SAM" id="MobiDB-lite"/>
    </source>
</evidence>